<evidence type="ECO:0000256" key="1">
    <source>
        <dbReference type="SAM" id="Phobius"/>
    </source>
</evidence>
<evidence type="ECO:0000313" key="2">
    <source>
        <dbReference type="EMBL" id="ACL76906.1"/>
    </source>
</evidence>
<evidence type="ECO:0008006" key="4">
    <source>
        <dbReference type="Google" id="ProtNLM"/>
    </source>
</evidence>
<name>B8I6R4_RUMCH</name>
<keyword evidence="1" id="KW-1133">Transmembrane helix</keyword>
<keyword evidence="1" id="KW-0812">Transmembrane</keyword>
<gene>
    <name evidence="2" type="ordered locus">Ccel_2578</name>
</gene>
<proteinExistence type="predicted"/>
<reference evidence="2 3" key="1">
    <citation type="submission" date="2009-01" db="EMBL/GenBank/DDBJ databases">
        <title>Complete sequence of Clostridium cellulolyticum H10.</title>
        <authorList>
            <consortium name="US DOE Joint Genome Institute"/>
            <person name="Lucas S."/>
            <person name="Copeland A."/>
            <person name="Lapidus A."/>
            <person name="Glavina del Rio T."/>
            <person name="Dalin E."/>
            <person name="Tice H."/>
            <person name="Bruce D."/>
            <person name="Goodwin L."/>
            <person name="Pitluck S."/>
            <person name="Chertkov O."/>
            <person name="Saunders E."/>
            <person name="Brettin T."/>
            <person name="Detter J.C."/>
            <person name="Han C."/>
            <person name="Larimer F."/>
            <person name="Land M."/>
            <person name="Hauser L."/>
            <person name="Kyrpides N."/>
            <person name="Ivanova N."/>
            <person name="Zhou J."/>
            <person name="Richardson P."/>
        </authorList>
    </citation>
    <scope>NUCLEOTIDE SEQUENCE [LARGE SCALE GENOMIC DNA]</scope>
    <source>
        <strain evidence="3">ATCC 35319 / DSM 5812 / JCM 6584 / H10</strain>
    </source>
</reference>
<keyword evidence="3" id="KW-1185">Reference proteome</keyword>
<dbReference type="EMBL" id="CP001348">
    <property type="protein sequence ID" value="ACL76906.1"/>
    <property type="molecule type" value="Genomic_DNA"/>
</dbReference>
<dbReference type="Proteomes" id="UP000001349">
    <property type="component" value="Chromosome"/>
</dbReference>
<accession>B8I6R4</accession>
<dbReference type="KEGG" id="cce:Ccel_2578"/>
<dbReference type="RefSeq" id="WP_015925993.1">
    <property type="nucleotide sequence ID" value="NC_011898.1"/>
</dbReference>
<dbReference type="HOGENOM" id="CLU_1406571_0_0_9"/>
<organism evidence="2 3">
    <name type="scientific">Ruminiclostridium cellulolyticum (strain ATCC 35319 / DSM 5812 / JCM 6584 / H10)</name>
    <name type="common">Clostridium cellulolyticum</name>
    <dbReference type="NCBI Taxonomy" id="394503"/>
    <lineage>
        <taxon>Bacteria</taxon>
        <taxon>Bacillati</taxon>
        <taxon>Bacillota</taxon>
        <taxon>Clostridia</taxon>
        <taxon>Eubacteriales</taxon>
        <taxon>Oscillospiraceae</taxon>
        <taxon>Ruminiclostridium</taxon>
    </lineage>
</organism>
<dbReference type="AlphaFoldDB" id="B8I6R4"/>
<sequence>MNNVVSNYRKKNLILIISIIILVGLIITLFLFIRPFYASDSSLESYVERVEHSKVSGFKVVKSSTYDGMRIVLYNYSKEKSDKKYLGITISKATFIKGLYRNVSSASSNKNFGVASYSDDKSEPMVIFYGYNTNRMAKTLVLELKGKKYSNEISDSDYYICTFKNIKSNLENSELKFYDKNNKDISSSILKGN</sequence>
<dbReference type="STRING" id="394503.Ccel_2578"/>
<keyword evidence="1" id="KW-0472">Membrane</keyword>
<feature type="transmembrane region" description="Helical" evidence="1">
    <location>
        <begin position="12"/>
        <end position="33"/>
    </location>
</feature>
<protein>
    <recommendedName>
        <fullName evidence="4">DUF4825 domain-containing protein</fullName>
    </recommendedName>
</protein>
<evidence type="ECO:0000313" key="3">
    <source>
        <dbReference type="Proteomes" id="UP000001349"/>
    </source>
</evidence>